<organism evidence="2">
    <name type="scientific">Spongospora subterranea</name>
    <dbReference type="NCBI Taxonomy" id="70186"/>
    <lineage>
        <taxon>Eukaryota</taxon>
        <taxon>Sar</taxon>
        <taxon>Rhizaria</taxon>
        <taxon>Endomyxa</taxon>
        <taxon>Phytomyxea</taxon>
        <taxon>Plasmodiophorida</taxon>
        <taxon>Plasmodiophoridae</taxon>
        <taxon>Spongospora</taxon>
    </lineage>
</organism>
<sequence length="106" mass="12681">IDSIREAARLLKRETFTDLEYAETEIAKLREEHQKTTSERDRIMRKTDEIHKSVMKARDDQRFWKETTDMLPNMTPVILRLRNSANCSDLFKYELYQVLTSSGRNR</sequence>
<reference evidence="2" key="1">
    <citation type="submission" date="2015-04" db="EMBL/GenBank/DDBJ databases">
        <title>The genome sequence of the plant pathogenic Rhizarian Plasmodiophora brassicae reveals insights in its biotrophic life cycle and the origin of chitin synthesis.</title>
        <authorList>
            <person name="Schwelm A."/>
            <person name="Fogelqvist J."/>
            <person name="Knaust A."/>
            <person name="Julke S."/>
            <person name="Lilja T."/>
            <person name="Dhandapani V."/>
            <person name="Bonilla-Rosso G."/>
            <person name="Karlsson M."/>
            <person name="Shevchenko A."/>
            <person name="Choi S.R."/>
            <person name="Kim H.G."/>
            <person name="Park J.Y."/>
            <person name="Lim Y.P."/>
            <person name="Ludwig-Muller J."/>
            <person name="Dixelius C."/>
        </authorList>
    </citation>
    <scope>NUCLEOTIDE SEQUENCE</scope>
    <source>
        <tissue evidence="2">Potato root galls</tissue>
    </source>
</reference>
<evidence type="ECO:0000256" key="1">
    <source>
        <dbReference type="SAM" id="Coils"/>
    </source>
</evidence>
<feature type="non-terminal residue" evidence="2">
    <location>
        <position position="1"/>
    </location>
</feature>
<evidence type="ECO:0000313" key="2">
    <source>
        <dbReference type="EMBL" id="CRZ02348.1"/>
    </source>
</evidence>
<feature type="non-terminal residue" evidence="2">
    <location>
        <position position="106"/>
    </location>
</feature>
<name>A0A0H5QK19_9EUKA</name>
<protein>
    <submittedName>
        <fullName evidence="2">Uncharacterized protein</fullName>
    </submittedName>
</protein>
<keyword evidence="1" id="KW-0175">Coiled coil</keyword>
<feature type="coiled-coil region" evidence="1">
    <location>
        <begin position="12"/>
        <end position="46"/>
    </location>
</feature>
<dbReference type="AlphaFoldDB" id="A0A0H5QK19"/>
<proteinExistence type="predicted"/>
<accession>A0A0H5QK19</accession>
<dbReference type="EMBL" id="HACM01001906">
    <property type="protein sequence ID" value="CRZ02348.1"/>
    <property type="molecule type" value="Transcribed_RNA"/>
</dbReference>